<organism evidence="2 3">
    <name type="scientific">Fructobacillus papyrifericola</name>
    <dbReference type="NCBI Taxonomy" id="2713172"/>
    <lineage>
        <taxon>Bacteria</taxon>
        <taxon>Bacillati</taxon>
        <taxon>Bacillota</taxon>
        <taxon>Bacilli</taxon>
        <taxon>Lactobacillales</taxon>
        <taxon>Lactobacillaceae</taxon>
        <taxon>Fructobacillus</taxon>
    </lineage>
</organism>
<name>A0ABS5QTP3_9LACO</name>
<accession>A0ABS5QTP3</accession>
<dbReference type="Pfam" id="PF24710">
    <property type="entry name" value="DUF7671"/>
    <property type="match status" value="1"/>
</dbReference>
<feature type="domain" description="DUF7671" evidence="1">
    <location>
        <begin position="3"/>
        <end position="84"/>
    </location>
</feature>
<comment type="caution">
    <text evidence="2">The sequence shown here is derived from an EMBL/GenBank/DDBJ whole genome shotgun (WGS) entry which is preliminary data.</text>
</comment>
<evidence type="ECO:0000313" key="2">
    <source>
        <dbReference type="EMBL" id="MBS9335885.1"/>
    </source>
</evidence>
<dbReference type="EMBL" id="JAAMFJ010000001">
    <property type="protein sequence ID" value="MBS9335885.1"/>
    <property type="molecule type" value="Genomic_DNA"/>
</dbReference>
<dbReference type="Proteomes" id="UP000735205">
    <property type="component" value="Unassembled WGS sequence"/>
</dbReference>
<keyword evidence="3" id="KW-1185">Reference proteome</keyword>
<protein>
    <recommendedName>
        <fullName evidence="1">DUF7671 domain-containing protein</fullName>
    </recommendedName>
</protein>
<evidence type="ECO:0000259" key="1">
    <source>
        <dbReference type="Pfam" id="PF24710"/>
    </source>
</evidence>
<sequence>MAKDKYETAILFGKPLQEDASGQLFVEPNEKVHPWRIGKHTKGKLIGPGQVFLTEQNQKVLLVRVEALAFKNRHDYQPMGRFTKVVLPLAEEKSE</sequence>
<evidence type="ECO:0000313" key="3">
    <source>
        <dbReference type="Proteomes" id="UP000735205"/>
    </source>
</evidence>
<gene>
    <name evidence="2" type="ORF">G6R28_01370</name>
</gene>
<reference evidence="2 3" key="1">
    <citation type="submission" date="2020-02" db="EMBL/GenBank/DDBJ databases">
        <title>Fructobacillus sp. isolated from paper mulberry of Taiwan.</title>
        <authorList>
            <person name="Lin S.-T."/>
        </authorList>
    </citation>
    <scope>NUCLEOTIDE SEQUENCE [LARGE SCALE GENOMIC DNA]</scope>
    <source>
        <strain evidence="2 3">M1-21</strain>
    </source>
</reference>
<proteinExistence type="predicted"/>
<dbReference type="InterPro" id="IPR056088">
    <property type="entry name" value="DUF7671"/>
</dbReference>
<dbReference type="RefSeq" id="WP_213792451.1">
    <property type="nucleotide sequence ID" value="NZ_JAAMFJ010000001.1"/>
</dbReference>